<dbReference type="SUPFAM" id="SSF117070">
    <property type="entry name" value="LEA14-like"/>
    <property type="match status" value="1"/>
</dbReference>
<dbReference type="EMBL" id="CAXAMN010001025">
    <property type="protein sequence ID" value="CAK8991961.1"/>
    <property type="molecule type" value="Genomic_DNA"/>
</dbReference>
<evidence type="ECO:0000313" key="4">
    <source>
        <dbReference type="Proteomes" id="UP001642484"/>
    </source>
</evidence>
<evidence type="ECO:0000313" key="3">
    <source>
        <dbReference type="EMBL" id="CAK8991961.1"/>
    </source>
</evidence>
<dbReference type="Proteomes" id="UP001642484">
    <property type="component" value="Unassembled WGS sequence"/>
</dbReference>
<accession>A0ABP0HP00</accession>
<keyword evidence="2" id="KW-0472">Membrane</keyword>
<keyword evidence="2" id="KW-1133">Transmembrane helix</keyword>
<proteinExistence type="predicted"/>
<feature type="transmembrane region" description="Helical" evidence="2">
    <location>
        <begin position="225"/>
        <end position="246"/>
    </location>
</feature>
<keyword evidence="2" id="KW-0812">Transmembrane</keyword>
<keyword evidence="4" id="KW-1185">Reference proteome</keyword>
<comment type="caution">
    <text evidence="3">The sequence shown here is derived from an EMBL/GenBank/DDBJ whole genome shotgun (WGS) entry which is preliminary data.</text>
</comment>
<name>A0ABP0HP00_9DINO</name>
<sequence length="351" mass="38161">MTWREKLGVALLVYGIINAYLFVKFTPVYSATVCGDQTAELKNFEMGETIHVSIEIHVVCSNPNPYQVEILSDTPGHVYVGSDRGTDVGVLTLAEGSTLPAGGQGVIRVLMDSKIARTSSGSLVEKFLGDGEIPIYMDLKFDVGVNIIIGLLHFPPMTAPFDKKCGMHIGGMFQRAANKLGPLICRDSYDALTLAHLGEETGGMTFSAAQMDPDRIRMGETMKNVCILGAGGLSFFFGFFLTYAFWLDPLRYCEVTLRRSTTRSLSGGLSLRATLSERSARGMEKKKTLHRLDLSDGMERGQIFSLLSCGIFSGWNAGGHGSTQPHLAQRSDSQASGELRGLQPSCVRGNR</sequence>
<feature type="region of interest" description="Disordered" evidence="1">
    <location>
        <begin position="322"/>
        <end position="351"/>
    </location>
</feature>
<gene>
    <name evidence="3" type="ORF">CCMP2556_LOCUS2668</name>
</gene>
<organism evidence="3 4">
    <name type="scientific">Durusdinium trenchii</name>
    <dbReference type="NCBI Taxonomy" id="1381693"/>
    <lineage>
        <taxon>Eukaryota</taxon>
        <taxon>Sar</taxon>
        <taxon>Alveolata</taxon>
        <taxon>Dinophyceae</taxon>
        <taxon>Suessiales</taxon>
        <taxon>Symbiodiniaceae</taxon>
        <taxon>Durusdinium</taxon>
    </lineage>
</organism>
<reference evidence="3 4" key="1">
    <citation type="submission" date="2024-02" db="EMBL/GenBank/DDBJ databases">
        <authorList>
            <person name="Chen Y."/>
            <person name="Shah S."/>
            <person name="Dougan E. K."/>
            <person name="Thang M."/>
            <person name="Chan C."/>
        </authorList>
    </citation>
    <scope>NUCLEOTIDE SEQUENCE [LARGE SCALE GENOMIC DNA]</scope>
</reference>
<protein>
    <submittedName>
        <fullName evidence="3">Uncharacterized protein</fullName>
    </submittedName>
</protein>
<feature type="transmembrane region" description="Helical" evidence="2">
    <location>
        <begin position="6"/>
        <end position="23"/>
    </location>
</feature>
<evidence type="ECO:0000256" key="1">
    <source>
        <dbReference type="SAM" id="MobiDB-lite"/>
    </source>
</evidence>
<evidence type="ECO:0000256" key="2">
    <source>
        <dbReference type="SAM" id="Phobius"/>
    </source>
</evidence>
<dbReference type="Gene3D" id="2.60.40.1820">
    <property type="match status" value="1"/>
</dbReference>
<feature type="compositionally biased region" description="Polar residues" evidence="1">
    <location>
        <begin position="322"/>
        <end position="336"/>
    </location>
</feature>